<evidence type="ECO:0000256" key="3">
    <source>
        <dbReference type="ARBA" id="ARBA00022692"/>
    </source>
</evidence>
<dbReference type="CDD" id="cd01610">
    <property type="entry name" value="PAP2_like"/>
    <property type="match status" value="1"/>
</dbReference>
<evidence type="ECO:0000256" key="7">
    <source>
        <dbReference type="SAM" id="Phobius"/>
    </source>
</evidence>
<comment type="caution">
    <text evidence="9">The sequence shown here is derived from an EMBL/GenBank/DDBJ whole genome shotgun (WGS) entry which is preliminary data.</text>
</comment>
<feature type="domain" description="Phosphatidic acid phosphatase type 2/haloperoxidase" evidence="8">
    <location>
        <begin position="87"/>
        <end position="201"/>
    </location>
</feature>
<evidence type="ECO:0000259" key="8">
    <source>
        <dbReference type="SMART" id="SM00014"/>
    </source>
</evidence>
<feature type="transmembrane region" description="Helical" evidence="7">
    <location>
        <begin position="57"/>
        <end position="80"/>
    </location>
</feature>
<evidence type="ECO:0000313" key="10">
    <source>
        <dbReference type="Proteomes" id="UP000286246"/>
    </source>
</evidence>
<dbReference type="PANTHER" id="PTHR14969:SF62">
    <property type="entry name" value="DECAPRENYLPHOSPHORYL-5-PHOSPHORIBOSE PHOSPHATASE RV3807C-RELATED"/>
    <property type="match status" value="1"/>
</dbReference>
<keyword evidence="10" id="KW-1185">Reference proteome</keyword>
<proteinExistence type="predicted"/>
<evidence type="ECO:0000256" key="4">
    <source>
        <dbReference type="ARBA" id="ARBA00022801"/>
    </source>
</evidence>
<protein>
    <submittedName>
        <fullName evidence="9">Membrane-associated phospholipid phosphatase</fullName>
    </submittedName>
</protein>
<feature type="transmembrane region" description="Helical" evidence="7">
    <location>
        <begin position="89"/>
        <end position="107"/>
    </location>
</feature>
<keyword evidence="4" id="KW-0378">Hydrolase</keyword>
<feature type="transmembrane region" description="Helical" evidence="7">
    <location>
        <begin position="160"/>
        <end position="178"/>
    </location>
</feature>
<keyword evidence="2" id="KW-1003">Cell membrane</keyword>
<evidence type="ECO:0000256" key="5">
    <source>
        <dbReference type="ARBA" id="ARBA00022989"/>
    </source>
</evidence>
<dbReference type="GO" id="GO:0005886">
    <property type="term" value="C:plasma membrane"/>
    <property type="evidence" value="ECO:0007669"/>
    <property type="project" value="UniProtKB-SubCell"/>
</dbReference>
<feature type="transmembrane region" description="Helical" evidence="7">
    <location>
        <begin position="18"/>
        <end position="37"/>
    </location>
</feature>
<reference evidence="9 10" key="1">
    <citation type="submission" date="2018-09" db="EMBL/GenBank/DDBJ databases">
        <title>Genomic Encyclopedia of Type Strains, Phase III (KMG-III): the genomes of soil and plant-associated and newly described type strains.</title>
        <authorList>
            <person name="Whitman W."/>
        </authorList>
    </citation>
    <scope>NUCLEOTIDE SEQUENCE [LARGE SCALE GENOMIC DNA]</scope>
    <source>
        <strain evidence="9 10">CECT 7938</strain>
    </source>
</reference>
<dbReference type="Gene3D" id="1.20.144.10">
    <property type="entry name" value="Phosphatidic acid phosphatase type 2/haloperoxidase"/>
    <property type="match status" value="1"/>
</dbReference>
<comment type="subcellular location">
    <subcellularLocation>
        <location evidence="1">Cell membrane</location>
        <topology evidence="1">Multi-pass membrane protein</topology>
    </subcellularLocation>
</comment>
<keyword evidence="6 7" id="KW-0472">Membrane</keyword>
<sequence>MIKVIQNQFKRIYNTNRAFFITFGIWFILIASILLFVTKRESFQFINSHHALWADILMTLNTYVGDGICIIALALVFCFLKKWNFAKGIFGTYVFSGLVCCVLKSIFHAERPAAMFKGDPTFHVVSWLPVAYANSFPSGHTTSAFAMAATVAIISKDKRIGLFCFILAALTGYSRIYLGQHFLEDVAFGSLLGVGTTCIYFILMPMISFNKRPVSNFKLPQIKLMGAVLPVMINRNRSKQERRP</sequence>
<feature type="transmembrane region" description="Helical" evidence="7">
    <location>
        <begin position="127"/>
        <end position="153"/>
    </location>
</feature>
<organism evidence="9 10">
    <name type="scientific">Sphingobacterium detergens</name>
    <dbReference type="NCBI Taxonomy" id="1145106"/>
    <lineage>
        <taxon>Bacteria</taxon>
        <taxon>Pseudomonadati</taxon>
        <taxon>Bacteroidota</taxon>
        <taxon>Sphingobacteriia</taxon>
        <taxon>Sphingobacteriales</taxon>
        <taxon>Sphingobacteriaceae</taxon>
        <taxon>Sphingobacterium</taxon>
    </lineage>
</organism>
<dbReference type="PANTHER" id="PTHR14969">
    <property type="entry name" value="SPHINGOSINE-1-PHOSPHATE PHOSPHOHYDROLASE"/>
    <property type="match status" value="1"/>
</dbReference>
<keyword evidence="5 7" id="KW-1133">Transmembrane helix</keyword>
<dbReference type="EMBL" id="RAPY01000005">
    <property type="protein sequence ID" value="RKE45593.1"/>
    <property type="molecule type" value="Genomic_DNA"/>
</dbReference>
<dbReference type="SUPFAM" id="SSF48317">
    <property type="entry name" value="Acid phosphatase/Vanadium-dependent haloperoxidase"/>
    <property type="match status" value="1"/>
</dbReference>
<dbReference type="InterPro" id="IPR036938">
    <property type="entry name" value="PAP2/HPO_sf"/>
</dbReference>
<evidence type="ECO:0000256" key="1">
    <source>
        <dbReference type="ARBA" id="ARBA00004651"/>
    </source>
</evidence>
<dbReference type="GO" id="GO:0016787">
    <property type="term" value="F:hydrolase activity"/>
    <property type="evidence" value="ECO:0007669"/>
    <property type="project" value="UniProtKB-KW"/>
</dbReference>
<evidence type="ECO:0000256" key="6">
    <source>
        <dbReference type="ARBA" id="ARBA00023136"/>
    </source>
</evidence>
<evidence type="ECO:0000256" key="2">
    <source>
        <dbReference type="ARBA" id="ARBA00022475"/>
    </source>
</evidence>
<dbReference type="SMART" id="SM00014">
    <property type="entry name" value="acidPPc"/>
    <property type="match status" value="1"/>
</dbReference>
<dbReference type="InterPro" id="IPR000326">
    <property type="entry name" value="PAP2/HPO"/>
</dbReference>
<feature type="transmembrane region" description="Helical" evidence="7">
    <location>
        <begin position="190"/>
        <end position="209"/>
    </location>
</feature>
<dbReference type="Pfam" id="PF01569">
    <property type="entry name" value="PAP2"/>
    <property type="match status" value="1"/>
</dbReference>
<accession>A0A420AMC3</accession>
<dbReference type="Proteomes" id="UP000286246">
    <property type="component" value="Unassembled WGS sequence"/>
</dbReference>
<dbReference type="AlphaFoldDB" id="A0A420AMC3"/>
<evidence type="ECO:0000313" key="9">
    <source>
        <dbReference type="EMBL" id="RKE45593.1"/>
    </source>
</evidence>
<name>A0A420AMC3_SPHD1</name>
<gene>
    <name evidence="9" type="ORF">DFQ12_4672</name>
</gene>
<dbReference type="RefSeq" id="WP_120261328.1">
    <property type="nucleotide sequence ID" value="NZ_RAPY01000005.1"/>
</dbReference>
<dbReference type="OrthoDB" id="9773582at2"/>
<keyword evidence="3 7" id="KW-0812">Transmembrane</keyword>